<dbReference type="EMBL" id="CARXXK010000002">
    <property type="protein sequence ID" value="CAI6354784.1"/>
    <property type="molecule type" value="Genomic_DNA"/>
</dbReference>
<keyword evidence="2" id="KW-1185">Reference proteome</keyword>
<evidence type="ECO:0000313" key="2">
    <source>
        <dbReference type="Proteomes" id="UP001160148"/>
    </source>
</evidence>
<accession>A0AAV0WFQ7</accession>
<name>A0AAV0WFQ7_9HEMI</name>
<dbReference type="AlphaFoldDB" id="A0AAV0WFQ7"/>
<comment type="caution">
    <text evidence="1">The sequence shown here is derived from an EMBL/GenBank/DDBJ whole genome shotgun (WGS) entry which is preliminary data.</text>
</comment>
<proteinExistence type="predicted"/>
<sequence>MDDIFEIIDFVQFINEDEDRIVRRYIRDHENPMEFFTSMEFYKRYRFSKEIVRDVIMQLITINHENNRGLPIPPIIQLLTTLRFYASSNFQMVNGD</sequence>
<evidence type="ECO:0000313" key="1">
    <source>
        <dbReference type="EMBL" id="CAI6354784.1"/>
    </source>
</evidence>
<gene>
    <name evidence="1" type="ORF">MEUPH1_LOCUS10731</name>
</gene>
<organism evidence="1 2">
    <name type="scientific">Macrosiphum euphorbiae</name>
    <name type="common">potato aphid</name>
    <dbReference type="NCBI Taxonomy" id="13131"/>
    <lineage>
        <taxon>Eukaryota</taxon>
        <taxon>Metazoa</taxon>
        <taxon>Ecdysozoa</taxon>
        <taxon>Arthropoda</taxon>
        <taxon>Hexapoda</taxon>
        <taxon>Insecta</taxon>
        <taxon>Pterygota</taxon>
        <taxon>Neoptera</taxon>
        <taxon>Paraneoptera</taxon>
        <taxon>Hemiptera</taxon>
        <taxon>Sternorrhyncha</taxon>
        <taxon>Aphidomorpha</taxon>
        <taxon>Aphidoidea</taxon>
        <taxon>Aphididae</taxon>
        <taxon>Macrosiphini</taxon>
        <taxon>Macrosiphum</taxon>
    </lineage>
</organism>
<reference evidence="1 2" key="1">
    <citation type="submission" date="2023-01" db="EMBL/GenBank/DDBJ databases">
        <authorList>
            <person name="Whitehead M."/>
        </authorList>
    </citation>
    <scope>NUCLEOTIDE SEQUENCE [LARGE SCALE GENOMIC DNA]</scope>
</reference>
<dbReference type="Proteomes" id="UP001160148">
    <property type="component" value="Unassembled WGS sequence"/>
</dbReference>
<protein>
    <submittedName>
        <fullName evidence="1">Uncharacterized protein</fullName>
    </submittedName>
</protein>